<evidence type="ECO:0000256" key="1">
    <source>
        <dbReference type="ARBA" id="ARBA00004496"/>
    </source>
</evidence>
<evidence type="ECO:0000256" key="4">
    <source>
        <dbReference type="ARBA" id="ARBA00023186"/>
    </source>
</evidence>
<comment type="similarity">
    <text evidence="2">Belongs to the EspG family.</text>
</comment>
<comment type="subcellular location">
    <subcellularLocation>
        <location evidence="1">Cytoplasm</location>
    </subcellularLocation>
</comment>
<dbReference type="Proteomes" id="UP000252586">
    <property type="component" value="Unassembled WGS sequence"/>
</dbReference>
<keyword evidence="3" id="KW-0963">Cytoplasm</keyword>
<comment type="caution">
    <text evidence="6">The sequence shown here is derived from an EMBL/GenBank/DDBJ whole genome shotgun (WGS) entry which is preliminary data.</text>
</comment>
<dbReference type="Pfam" id="PF14011">
    <property type="entry name" value="ESX-1_EspG"/>
    <property type="match status" value="1"/>
</dbReference>
<keyword evidence="7" id="KW-1185">Reference proteome</keyword>
<dbReference type="EMBL" id="QNRE01000003">
    <property type="protein sequence ID" value="RBO92410.1"/>
    <property type="molecule type" value="Genomic_DNA"/>
</dbReference>
<sequence>MSELRWQLDGLTLEILLERLGRDRFPYPLSFRPARMEHRDDYERLVRRTEQRLAQVFDKRLYRAMEVLLEPQVRVEIHGFHGPQQDRVVRVHAGLVDQVATIAVQQPGPTVEHGTDVVITMGYANMAVSTIASHLPRVRGGSHQPFGARRSDLNQPVYSQHPTRLSPTEQLARFIRRPRIGTGEITVYPGAAFDARPTNDGHAFLWMDYPNDGRYLLTNHNDNDFTVTPGPIDELMRHLQLRIDHVHRLRTGAW</sequence>
<keyword evidence="4" id="KW-0143">Chaperone</keyword>
<feature type="region of interest" description="Disordered" evidence="5">
    <location>
        <begin position="138"/>
        <end position="164"/>
    </location>
</feature>
<evidence type="ECO:0000313" key="7">
    <source>
        <dbReference type="Proteomes" id="UP000252586"/>
    </source>
</evidence>
<gene>
    <name evidence="6" type="ORF">DFR74_10353</name>
</gene>
<reference evidence="6 7" key="1">
    <citation type="submission" date="2018-06" db="EMBL/GenBank/DDBJ databases">
        <title>Genomic Encyclopedia of Type Strains, Phase IV (KMG-IV): sequencing the most valuable type-strain genomes for metagenomic binning, comparative biology and taxonomic classification.</title>
        <authorList>
            <person name="Goeker M."/>
        </authorList>
    </citation>
    <scope>NUCLEOTIDE SEQUENCE [LARGE SCALE GENOMIC DNA]</scope>
    <source>
        <strain evidence="6 7">DSM 44599</strain>
    </source>
</reference>
<proteinExistence type="inferred from homology"/>
<dbReference type="AlphaFoldDB" id="A0A366DQQ1"/>
<name>A0A366DQQ1_9NOCA</name>
<protein>
    <submittedName>
        <fullName evidence="6">ESAT-6 protein secretion system EspG family protein</fullName>
    </submittedName>
</protein>
<evidence type="ECO:0000256" key="2">
    <source>
        <dbReference type="ARBA" id="ARBA00006411"/>
    </source>
</evidence>
<dbReference type="InterPro" id="IPR025734">
    <property type="entry name" value="EspG"/>
</dbReference>
<evidence type="ECO:0000256" key="5">
    <source>
        <dbReference type="SAM" id="MobiDB-lite"/>
    </source>
</evidence>
<evidence type="ECO:0000256" key="3">
    <source>
        <dbReference type="ARBA" id="ARBA00022490"/>
    </source>
</evidence>
<dbReference type="RefSeq" id="WP_067510025.1">
    <property type="nucleotide sequence ID" value="NZ_JADLRS010000003.1"/>
</dbReference>
<feature type="compositionally biased region" description="Polar residues" evidence="5">
    <location>
        <begin position="153"/>
        <end position="164"/>
    </location>
</feature>
<dbReference type="STRING" id="1210090.GCA_001613185_03541"/>
<organism evidence="6 7">
    <name type="scientific">Nocardia puris</name>
    <dbReference type="NCBI Taxonomy" id="208602"/>
    <lineage>
        <taxon>Bacteria</taxon>
        <taxon>Bacillati</taxon>
        <taxon>Actinomycetota</taxon>
        <taxon>Actinomycetes</taxon>
        <taxon>Mycobacteriales</taxon>
        <taxon>Nocardiaceae</taxon>
        <taxon>Nocardia</taxon>
    </lineage>
</organism>
<evidence type="ECO:0000313" key="6">
    <source>
        <dbReference type="EMBL" id="RBO92410.1"/>
    </source>
</evidence>
<dbReference type="OrthoDB" id="4532341at2"/>
<accession>A0A366DQQ1</accession>